<evidence type="ECO:0000313" key="3">
    <source>
        <dbReference type="Proteomes" id="UP000419138"/>
    </source>
</evidence>
<keyword evidence="1" id="KW-1133">Transmembrane helix</keyword>
<evidence type="ECO:0000313" key="2">
    <source>
        <dbReference type="EMBL" id="MQT01068.1"/>
    </source>
</evidence>
<dbReference type="AlphaFoldDB" id="A0A646KG24"/>
<dbReference type="RefSeq" id="WP_153522927.1">
    <property type="nucleotide sequence ID" value="NZ_JBEPDZ010000001.1"/>
</dbReference>
<reference evidence="2 3" key="1">
    <citation type="submission" date="2019-05" db="EMBL/GenBank/DDBJ databases">
        <title>Comparative genomics and metabolomics analyses of clavulanic acid producing Streptomyces species provides insight into specialized metabolism and evolution of beta-lactam biosynthetic gene clusters.</title>
        <authorList>
            <person name="Moore M.A."/>
            <person name="Cruz-Morales P."/>
            <person name="Barona Gomez F."/>
            <person name="Kapil T."/>
        </authorList>
    </citation>
    <scope>NUCLEOTIDE SEQUENCE [LARGE SCALE GENOMIC DNA]</scope>
    <source>
        <strain evidence="2 3">NRRL 5741</strain>
    </source>
</reference>
<gene>
    <name evidence="2" type="ORF">FF041_12790</name>
</gene>
<dbReference type="EMBL" id="VCLA01000108">
    <property type="protein sequence ID" value="MQT01068.1"/>
    <property type="molecule type" value="Genomic_DNA"/>
</dbReference>
<name>A0A646KG24_STRJU</name>
<evidence type="ECO:0000256" key="1">
    <source>
        <dbReference type="SAM" id="Phobius"/>
    </source>
</evidence>
<comment type="caution">
    <text evidence="2">The sequence shown here is derived from an EMBL/GenBank/DDBJ whole genome shotgun (WGS) entry which is preliminary data.</text>
</comment>
<feature type="transmembrane region" description="Helical" evidence="1">
    <location>
        <begin position="104"/>
        <end position="124"/>
    </location>
</feature>
<sequence>MDRRVADKNRNLLGTYLGVAVAVGVLPGLAMEGGSFTGSALIVAGAVFVLLNQLIGTHPDEIRGASPRRLLRLAAAGTAQDSMILLLISCLAAEFGLGLLTDDLMTVLLGGLIVRAVTLAVLAVPTPPRAPAGTDG</sequence>
<feature type="transmembrane region" description="Helical" evidence="1">
    <location>
        <begin position="12"/>
        <end position="30"/>
    </location>
</feature>
<keyword evidence="3" id="KW-1185">Reference proteome</keyword>
<dbReference type="Proteomes" id="UP000419138">
    <property type="component" value="Unassembled WGS sequence"/>
</dbReference>
<organism evidence="2 3">
    <name type="scientific">Streptomyces jumonjinensis</name>
    <dbReference type="NCBI Taxonomy" id="1945"/>
    <lineage>
        <taxon>Bacteria</taxon>
        <taxon>Bacillati</taxon>
        <taxon>Actinomycetota</taxon>
        <taxon>Actinomycetes</taxon>
        <taxon>Kitasatosporales</taxon>
        <taxon>Streptomycetaceae</taxon>
        <taxon>Streptomyces</taxon>
    </lineage>
</organism>
<feature type="transmembrane region" description="Helical" evidence="1">
    <location>
        <begin position="36"/>
        <end position="55"/>
    </location>
</feature>
<proteinExistence type="predicted"/>
<accession>A0A646KG24</accession>
<keyword evidence="1" id="KW-0472">Membrane</keyword>
<keyword evidence="1" id="KW-0812">Transmembrane</keyword>
<feature type="transmembrane region" description="Helical" evidence="1">
    <location>
        <begin position="76"/>
        <end position="98"/>
    </location>
</feature>
<protein>
    <submittedName>
        <fullName evidence="2">Uncharacterized protein</fullName>
    </submittedName>
</protein>